<dbReference type="Pfam" id="PF00005">
    <property type="entry name" value="ABC_tran"/>
    <property type="match status" value="1"/>
</dbReference>
<proteinExistence type="inferred from homology"/>
<dbReference type="Proteomes" id="UP001597139">
    <property type="component" value="Unassembled WGS sequence"/>
</dbReference>
<evidence type="ECO:0000313" key="7">
    <source>
        <dbReference type="Proteomes" id="UP001597139"/>
    </source>
</evidence>
<evidence type="ECO:0000256" key="4">
    <source>
        <dbReference type="ARBA" id="ARBA00022840"/>
    </source>
</evidence>
<dbReference type="SUPFAM" id="SSF52540">
    <property type="entry name" value="P-loop containing nucleoside triphosphate hydrolases"/>
    <property type="match status" value="1"/>
</dbReference>
<dbReference type="AlphaFoldDB" id="A0ABD6BPJ4"/>
<keyword evidence="3" id="KW-0547">Nucleotide-binding</keyword>
<organism evidence="6 7">
    <name type="scientific">Halolamina litorea</name>
    <dbReference type="NCBI Taxonomy" id="1515593"/>
    <lineage>
        <taxon>Archaea</taxon>
        <taxon>Methanobacteriati</taxon>
        <taxon>Methanobacteriota</taxon>
        <taxon>Stenosarchaea group</taxon>
        <taxon>Halobacteria</taxon>
        <taxon>Halobacteriales</taxon>
        <taxon>Haloferacaceae</taxon>
    </lineage>
</organism>
<dbReference type="CDD" id="cd03230">
    <property type="entry name" value="ABC_DR_subfamily_A"/>
    <property type="match status" value="1"/>
</dbReference>
<keyword evidence="7" id="KW-1185">Reference proteome</keyword>
<evidence type="ECO:0000256" key="1">
    <source>
        <dbReference type="ARBA" id="ARBA00005417"/>
    </source>
</evidence>
<dbReference type="Gene3D" id="3.40.50.300">
    <property type="entry name" value="P-loop containing nucleotide triphosphate hydrolases"/>
    <property type="match status" value="1"/>
</dbReference>
<dbReference type="InterPro" id="IPR003593">
    <property type="entry name" value="AAA+_ATPase"/>
</dbReference>
<dbReference type="PROSITE" id="PS50893">
    <property type="entry name" value="ABC_TRANSPORTER_2"/>
    <property type="match status" value="1"/>
</dbReference>
<name>A0ABD6BPJ4_9EURY</name>
<evidence type="ECO:0000259" key="5">
    <source>
        <dbReference type="PROSITE" id="PS50893"/>
    </source>
</evidence>
<dbReference type="PANTHER" id="PTHR43335:SF4">
    <property type="entry name" value="ABC TRANSPORTER, ATP-BINDING PROTEIN"/>
    <property type="match status" value="1"/>
</dbReference>
<comment type="caution">
    <text evidence="6">The sequence shown here is derived from an EMBL/GenBank/DDBJ whole genome shotgun (WGS) entry which is preliminary data.</text>
</comment>
<gene>
    <name evidence="6" type="ORF">ACFSAU_06185</name>
</gene>
<dbReference type="RefSeq" id="WP_379821558.1">
    <property type="nucleotide sequence ID" value="NZ_JBHUCZ010000002.1"/>
</dbReference>
<keyword evidence="2" id="KW-0813">Transport</keyword>
<reference evidence="6 7" key="1">
    <citation type="journal article" date="2019" name="Int. J. Syst. Evol. Microbiol.">
        <title>The Global Catalogue of Microorganisms (GCM) 10K type strain sequencing project: providing services to taxonomists for standard genome sequencing and annotation.</title>
        <authorList>
            <consortium name="The Broad Institute Genomics Platform"/>
            <consortium name="The Broad Institute Genome Sequencing Center for Infectious Disease"/>
            <person name="Wu L."/>
            <person name="Ma J."/>
        </authorList>
    </citation>
    <scope>NUCLEOTIDE SEQUENCE [LARGE SCALE GENOMIC DNA]</scope>
    <source>
        <strain evidence="6 7">CGMCC 1.12859</strain>
    </source>
</reference>
<dbReference type="SMART" id="SM00382">
    <property type="entry name" value="AAA"/>
    <property type="match status" value="1"/>
</dbReference>
<evidence type="ECO:0000256" key="3">
    <source>
        <dbReference type="ARBA" id="ARBA00022741"/>
    </source>
</evidence>
<evidence type="ECO:0000313" key="6">
    <source>
        <dbReference type="EMBL" id="MFD1567074.1"/>
    </source>
</evidence>
<comment type="similarity">
    <text evidence="1">Belongs to the ABC transporter superfamily.</text>
</comment>
<dbReference type="PANTHER" id="PTHR43335">
    <property type="entry name" value="ABC TRANSPORTER, ATP-BINDING PROTEIN"/>
    <property type="match status" value="1"/>
</dbReference>
<sequence>MANQSPPAVRIDGLHKRFGDVTALRGIDLTVRRGEVFGFLGPNGAGKSTTIDCLLDYLRPTEGRVEVFGIDAQQESGRVRQRVGVLPDGYDTFSEYTARQHVEYAIESKGADDDPDALLDRVGLAGDEERVADDFSKGMTQRLMLAMALVGDPDLLVLDEPSTGLDPNGVRLMREIVREEAERGTTVFFSSHILDQVERVSDRVGILADGELVALDSVEGLRGAGAVAELTVHCDPLPAAAVEATAELPGVDRANAEDGRLSVTCSGPAKVDVLDAIRDHGAGVQDFEADTGSLESVFASYTGADYEAVAGNGDGGGDTAAAPEVGE</sequence>
<dbReference type="GO" id="GO:0005524">
    <property type="term" value="F:ATP binding"/>
    <property type="evidence" value="ECO:0007669"/>
    <property type="project" value="UniProtKB-KW"/>
</dbReference>
<protein>
    <submittedName>
        <fullName evidence="6">ABC transporter ATP-binding protein</fullName>
    </submittedName>
</protein>
<dbReference type="InterPro" id="IPR003439">
    <property type="entry name" value="ABC_transporter-like_ATP-bd"/>
</dbReference>
<accession>A0ABD6BPJ4</accession>
<evidence type="ECO:0000256" key="2">
    <source>
        <dbReference type="ARBA" id="ARBA00022448"/>
    </source>
</evidence>
<dbReference type="EMBL" id="JBHUCZ010000002">
    <property type="protein sequence ID" value="MFD1567074.1"/>
    <property type="molecule type" value="Genomic_DNA"/>
</dbReference>
<dbReference type="InterPro" id="IPR027417">
    <property type="entry name" value="P-loop_NTPase"/>
</dbReference>
<keyword evidence="4 6" id="KW-0067">ATP-binding</keyword>
<feature type="domain" description="ABC transporter" evidence="5">
    <location>
        <begin position="9"/>
        <end position="234"/>
    </location>
</feature>